<evidence type="ECO:0000256" key="2">
    <source>
        <dbReference type="SAM" id="Phobius"/>
    </source>
</evidence>
<sequence length="127" mass="13523">MTTSQPYPNQNPHQQPAGQPAGSYPAGGQAPAPQENQKPGRFDNANWYARAAMALSIISIPLSNLASWTLPLAIICLFVGFGLAIYALVSKNAPKTERWCAWVAVGIFAFNIVAGIIAFFLGFTGAI</sequence>
<feature type="region of interest" description="Disordered" evidence="1">
    <location>
        <begin position="1"/>
        <end position="42"/>
    </location>
</feature>
<dbReference type="AlphaFoldDB" id="D7WEE5"/>
<dbReference type="EMBL" id="ACLJ02000003">
    <property type="protein sequence ID" value="EFK53522.1"/>
    <property type="molecule type" value="Genomic_DNA"/>
</dbReference>
<dbReference type="STRING" id="585529.HMPREF0291_11179"/>
<feature type="compositionally biased region" description="Low complexity" evidence="1">
    <location>
        <begin position="1"/>
        <end position="16"/>
    </location>
</feature>
<dbReference type="OrthoDB" id="9943080at2"/>
<name>D7WEE5_9CORY</name>
<proteinExistence type="predicted"/>
<evidence type="ECO:0000256" key="1">
    <source>
        <dbReference type="SAM" id="MobiDB-lite"/>
    </source>
</evidence>
<gene>
    <name evidence="3" type="ORF">HMPREF0291_11179</name>
</gene>
<evidence type="ECO:0000313" key="4">
    <source>
        <dbReference type="Proteomes" id="UP000004208"/>
    </source>
</evidence>
<reference evidence="3" key="1">
    <citation type="submission" date="2010-06" db="EMBL/GenBank/DDBJ databases">
        <authorList>
            <person name="Muzny D."/>
            <person name="Qin X."/>
            <person name="Buhay C."/>
            <person name="Dugan-Rocha S."/>
            <person name="Ding Y."/>
            <person name="Chen G."/>
            <person name="Hawes A."/>
            <person name="Holder M."/>
            <person name="Jhangiani S."/>
            <person name="Johnson A."/>
            <person name="Khan Z."/>
            <person name="Li Z."/>
            <person name="Liu W."/>
            <person name="Liu X."/>
            <person name="Perez L."/>
            <person name="Shen H."/>
            <person name="Wang Q."/>
            <person name="Watt J."/>
            <person name="Xi L."/>
            <person name="Xin Y."/>
            <person name="Zhou J."/>
            <person name="Deng J."/>
            <person name="Jiang H."/>
            <person name="Liu Y."/>
            <person name="Qu J."/>
            <person name="Song X.-Z."/>
            <person name="Zhang L."/>
            <person name="Villasana D."/>
            <person name="Johnson A."/>
            <person name="Liu J."/>
            <person name="Liyanage D."/>
            <person name="Lorensuhewa L."/>
            <person name="Robinson T."/>
            <person name="Song A."/>
            <person name="Song B.-B."/>
            <person name="Dinh H."/>
            <person name="Thornton R."/>
            <person name="Coyle M."/>
            <person name="Francisco L."/>
            <person name="Jackson L."/>
            <person name="Javaid M."/>
            <person name="Korchina V."/>
            <person name="Kovar C."/>
            <person name="Mata R."/>
            <person name="Mathew T."/>
            <person name="Ngo R."/>
            <person name="Nguyen L."/>
            <person name="Nguyen N."/>
            <person name="Okwuonu G."/>
            <person name="Ongeri F."/>
            <person name="Pham C."/>
            <person name="Simmons D."/>
            <person name="Wilczek-Boney K."/>
            <person name="Hale W."/>
            <person name="Jakkamsetti A."/>
            <person name="Pham P."/>
            <person name="Ruth R."/>
            <person name="San Lucas F."/>
            <person name="Warren J."/>
            <person name="Zhang J."/>
            <person name="Zhao Z."/>
            <person name="Zhou C."/>
            <person name="Zhu D."/>
            <person name="Lee S."/>
            <person name="Bess C."/>
            <person name="Blankenburg K."/>
            <person name="Forbes L."/>
            <person name="Fu Q."/>
            <person name="Gubbala S."/>
            <person name="Hirani K."/>
            <person name="Jayaseelan J.C."/>
            <person name="Lara F."/>
            <person name="Munidasa M."/>
            <person name="Palculict T."/>
            <person name="Patil S."/>
            <person name="Pu L.-L."/>
            <person name="Saada N."/>
            <person name="Tang L."/>
            <person name="Weissenberger G."/>
            <person name="Zhu Y."/>
            <person name="Hemphill L."/>
            <person name="Shang Y."/>
            <person name="Youmans B."/>
            <person name="Ayvaz T."/>
            <person name="Ross M."/>
            <person name="Santibanez J."/>
            <person name="Aqrawi P."/>
            <person name="Gross S."/>
            <person name="Joshi V."/>
            <person name="Fowler G."/>
            <person name="Nazareth L."/>
            <person name="Reid J."/>
            <person name="Worley K."/>
            <person name="Petrosino J."/>
            <person name="Highlander S."/>
            <person name="Gibbs R."/>
        </authorList>
    </citation>
    <scope>NUCLEOTIDE SEQUENCE [LARGE SCALE GENOMIC DNA]</scope>
    <source>
        <strain evidence="3">ATCC 33030</strain>
    </source>
</reference>
<dbReference type="Proteomes" id="UP000004208">
    <property type="component" value="Unassembled WGS sequence"/>
</dbReference>
<accession>D7WEE5</accession>
<organism evidence="3 4">
    <name type="scientific">Corynebacterium genitalium ATCC 33030</name>
    <dbReference type="NCBI Taxonomy" id="585529"/>
    <lineage>
        <taxon>Bacteria</taxon>
        <taxon>Bacillati</taxon>
        <taxon>Actinomycetota</taxon>
        <taxon>Actinomycetes</taxon>
        <taxon>Mycobacteriales</taxon>
        <taxon>Corynebacteriaceae</taxon>
        <taxon>Corynebacterium</taxon>
    </lineage>
</organism>
<keyword evidence="4" id="KW-1185">Reference proteome</keyword>
<evidence type="ECO:0000313" key="3">
    <source>
        <dbReference type="EMBL" id="EFK53522.1"/>
    </source>
</evidence>
<feature type="transmembrane region" description="Helical" evidence="2">
    <location>
        <begin position="101"/>
        <end position="123"/>
    </location>
</feature>
<keyword evidence="2" id="KW-0812">Transmembrane</keyword>
<dbReference type="HOGENOM" id="CLU_1966858_0_0_11"/>
<keyword evidence="2" id="KW-1133">Transmembrane helix</keyword>
<feature type="transmembrane region" description="Helical" evidence="2">
    <location>
        <begin position="72"/>
        <end position="89"/>
    </location>
</feature>
<protein>
    <submittedName>
        <fullName evidence="3">Uncharacterized protein</fullName>
    </submittedName>
</protein>
<comment type="caution">
    <text evidence="3">The sequence shown here is derived from an EMBL/GenBank/DDBJ whole genome shotgun (WGS) entry which is preliminary data.</text>
</comment>
<keyword evidence="2" id="KW-0472">Membrane</keyword>
<dbReference type="RefSeq" id="WP_005289410.1">
    <property type="nucleotide sequence ID" value="NZ_CM000961.1"/>
</dbReference>